<dbReference type="Proteomes" id="UP001162162">
    <property type="component" value="Unassembled WGS sequence"/>
</dbReference>
<gene>
    <name evidence="2" type="ORF">NQ318_003156</name>
</gene>
<proteinExistence type="predicted"/>
<reference evidence="2" key="1">
    <citation type="journal article" date="2023" name="Insect Mol. Biol.">
        <title>Genome sequencing provides insights into the evolution of gene families encoding plant cell wall-degrading enzymes in longhorned beetles.</title>
        <authorList>
            <person name="Shin N.R."/>
            <person name="Okamura Y."/>
            <person name="Kirsch R."/>
            <person name="Pauchet Y."/>
        </authorList>
    </citation>
    <scope>NUCLEOTIDE SEQUENCE</scope>
    <source>
        <strain evidence="2">AMC_N1</strain>
    </source>
</reference>
<evidence type="ECO:0000313" key="2">
    <source>
        <dbReference type="EMBL" id="KAJ8954621.1"/>
    </source>
</evidence>
<name>A0AAV8YT28_9CUCU</name>
<sequence>MVTVLENTVLLINEVRYIEFSKIILSKSSITKINIVRRVKNLLCLIFIFKKYHIFYFVNSVAAIFVF</sequence>
<dbReference type="AlphaFoldDB" id="A0AAV8YT28"/>
<keyword evidence="1" id="KW-0472">Membrane</keyword>
<keyword evidence="3" id="KW-1185">Reference proteome</keyword>
<protein>
    <submittedName>
        <fullName evidence="2">Uncharacterized protein</fullName>
    </submittedName>
</protein>
<organism evidence="2 3">
    <name type="scientific">Aromia moschata</name>
    <dbReference type="NCBI Taxonomy" id="1265417"/>
    <lineage>
        <taxon>Eukaryota</taxon>
        <taxon>Metazoa</taxon>
        <taxon>Ecdysozoa</taxon>
        <taxon>Arthropoda</taxon>
        <taxon>Hexapoda</taxon>
        <taxon>Insecta</taxon>
        <taxon>Pterygota</taxon>
        <taxon>Neoptera</taxon>
        <taxon>Endopterygota</taxon>
        <taxon>Coleoptera</taxon>
        <taxon>Polyphaga</taxon>
        <taxon>Cucujiformia</taxon>
        <taxon>Chrysomeloidea</taxon>
        <taxon>Cerambycidae</taxon>
        <taxon>Cerambycinae</taxon>
        <taxon>Callichromatini</taxon>
        <taxon>Aromia</taxon>
    </lineage>
</organism>
<comment type="caution">
    <text evidence="2">The sequence shown here is derived from an EMBL/GenBank/DDBJ whole genome shotgun (WGS) entry which is preliminary data.</text>
</comment>
<keyword evidence="1" id="KW-1133">Transmembrane helix</keyword>
<keyword evidence="1" id="KW-0812">Transmembrane</keyword>
<feature type="transmembrane region" description="Helical" evidence="1">
    <location>
        <begin position="42"/>
        <end position="66"/>
    </location>
</feature>
<evidence type="ECO:0000256" key="1">
    <source>
        <dbReference type="SAM" id="Phobius"/>
    </source>
</evidence>
<accession>A0AAV8YT28</accession>
<dbReference type="EMBL" id="JAPWTK010000046">
    <property type="protein sequence ID" value="KAJ8954621.1"/>
    <property type="molecule type" value="Genomic_DNA"/>
</dbReference>
<evidence type="ECO:0000313" key="3">
    <source>
        <dbReference type="Proteomes" id="UP001162162"/>
    </source>
</evidence>